<dbReference type="PANTHER" id="PTHR30153">
    <property type="entry name" value="REPLICATIVE DNA HELICASE DNAB"/>
    <property type="match status" value="1"/>
</dbReference>
<dbReference type="InterPro" id="IPR007693">
    <property type="entry name" value="DNA_helicase_DnaB-like_N"/>
</dbReference>
<dbReference type="GO" id="GO:0043139">
    <property type="term" value="F:5'-3' DNA helicase activity"/>
    <property type="evidence" value="ECO:0007669"/>
    <property type="project" value="UniProtKB-EC"/>
</dbReference>
<evidence type="ECO:0000256" key="2">
    <source>
        <dbReference type="ARBA" id="ARBA00022515"/>
    </source>
</evidence>
<dbReference type="EC" id="5.6.2.3" evidence="11 12"/>
<keyword evidence="3 12" id="KW-0235">DNA replication</keyword>
<dbReference type="InterPro" id="IPR007692">
    <property type="entry name" value="DNA_helicase_DnaB"/>
</dbReference>
<dbReference type="InterPro" id="IPR007694">
    <property type="entry name" value="DNA_helicase_DnaB-like_C"/>
</dbReference>
<dbReference type="RefSeq" id="WP_167699601.1">
    <property type="nucleotide sequence ID" value="NZ_CP118174.1"/>
</dbReference>
<dbReference type="GO" id="GO:0016787">
    <property type="term" value="F:hydrolase activity"/>
    <property type="evidence" value="ECO:0007669"/>
    <property type="project" value="UniProtKB-KW"/>
</dbReference>
<dbReference type="Pfam" id="PF00772">
    <property type="entry name" value="DnaB"/>
    <property type="match status" value="1"/>
</dbReference>
<dbReference type="NCBIfam" id="TIGR00665">
    <property type="entry name" value="DnaB"/>
    <property type="match status" value="1"/>
</dbReference>
<comment type="similarity">
    <text evidence="1 12">Belongs to the helicase family. DnaB subfamily.</text>
</comment>
<evidence type="ECO:0000256" key="4">
    <source>
        <dbReference type="ARBA" id="ARBA00022741"/>
    </source>
</evidence>
<evidence type="ECO:0000313" key="14">
    <source>
        <dbReference type="EMBL" id="NIZ39992.1"/>
    </source>
</evidence>
<comment type="catalytic activity">
    <reaction evidence="10 12">
        <text>ATP + H2O = ADP + phosphate + H(+)</text>
        <dbReference type="Rhea" id="RHEA:13065"/>
        <dbReference type="ChEBI" id="CHEBI:15377"/>
        <dbReference type="ChEBI" id="CHEBI:15378"/>
        <dbReference type="ChEBI" id="CHEBI:30616"/>
        <dbReference type="ChEBI" id="CHEBI:43474"/>
        <dbReference type="ChEBI" id="CHEBI:456216"/>
        <dbReference type="EC" id="5.6.2.3"/>
    </reaction>
</comment>
<dbReference type="GO" id="GO:0003677">
    <property type="term" value="F:DNA binding"/>
    <property type="evidence" value="ECO:0007669"/>
    <property type="project" value="UniProtKB-UniRule"/>
</dbReference>
<dbReference type="CDD" id="cd00984">
    <property type="entry name" value="DnaB_C"/>
    <property type="match status" value="1"/>
</dbReference>
<evidence type="ECO:0000256" key="12">
    <source>
        <dbReference type="RuleBase" id="RU362085"/>
    </source>
</evidence>
<dbReference type="GO" id="GO:0005829">
    <property type="term" value="C:cytosol"/>
    <property type="evidence" value="ECO:0007669"/>
    <property type="project" value="TreeGrafter"/>
</dbReference>
<keyword evidence="15" id="KW-1185">Reference proteome</keyword>
<name>A0A968KS56_9SPIO</name>
<keyword evidence="4 12" id="KW-0547">Nucleotide-binding</keyword>
<keyword evidence="6 12" id="KW-0347">Helicase</keyword>
<dbReference type="SUPFAM" id="SSF48024">
    <property type="entry name" value="N-terminal domain of DnaB helicase"/>
    <property type="match status" value="1"/>
</dbReference>
<evidence type="ECO:0000256" key="7">
    <source>
        <dbReference type="ARBA" id="ARBA00022840"/>
    </source>
</evidence>
<dbReference type="InterPro" id="IPR016136">
    <property type="entry name" value="DNA_helicase_N/primase_C"/>
</dbReference>
<evidence type="ECO:0000256" key="3">
    <source>
        <dbReference type="ARBA" id="ARBA00022705"/>
    </source>
</evidence>
<evidence type="ECO:0000256" key="10">
    <source>
        <dbReference type="ARBA" id="ARBA00048954"/>
    </source>
</evidence>
<dbReference type="GO" id="GO:0005524">
    <property type="term" value="F:ATP binding"/>
    <property type="evidence" value="ECO:0007669"/>
    <property type="project" value="UniProtKB-UniRule"/>
</dbReference>
<keyword evidence="8 12" id="KW-0238">DNA-binding</keyword>
<dbReference type="GO" id="GO:1990077">
    <property type="term" value="C:primosome complex"/>
    <property type="evidence" value="ECO:0007669"/>
    <property type="project" value="UniProtKB-UniRule"/>
</dbReference>
<dbReference type="InterPro" id="IPR027417">
    <property type="entry name" value="P-loop_NTPase"/>
</dbReference>
<dbReference type="PANTHER" id="PTHR30153:SF2">
    <property type="entry name" value="REPLICATIVE DNA HELICASE"/>
    <property type="match status" value="1"/>
</dbReference>
<keyword evidence="7 12" id="KW-0067">ATP-binding</keyword>
<evidence type="ECO:0000256" key="9">
    <source>
        <dbReference type="ARBA" id="ARBA00023235"/>
    </source>
</evidence>
<sequence length="441" mass="49850">MEERTHLFDLAAERALIGALLLNFKISLLDRVEEIISPEFFFNHAHQIIFEAIRYQVEHGKPVDIITLTHALRERNLLEKAGGVAYITELSGTTPVSGSPIYYAGIVREFAIRRGLKEMGIDIAQEADNLAISTDTLVEHTQQKILDIDYGNKVNAYYDAKQLVKSTLEILEERFKNKVRYTGIESKFTELDNMLSGFQDGEMIVIGARPSMGKTALALSFVENLAIKQQVATGFFTLEMPAHQLVMRMLASESQVNSIKFRSPSLMLSAELSKISDAASRIYDAPLYIDDTPNISLSSLKLQARKMKIEKNIKILFIDYLGLITVNEINLARHEQMALVSRNVKALARELKIPVVILSQLRRDAEGKEPNLADLRETGSIEQDADVVMFLHRERKTDSETNDEGMIDTKLIIAKQRNGPIGVAHLLFHPRYTRFYEPSRE</sequence>
<dbReference type="Proteomes" id="UP000711995">
    <property type="component" value="Unassembled WGS sequence"/>
</dbReference>
<dbReference type="Pfam" id="PF03796">
    <property type="entry name" value="DnaB_C"/>
    <property type="match status" value="1"/>
</dbReference>
<reference evidence="14 15" key="1">
    <citation type="submission" date="2020-03" db="EMBL/GenBank/DDBJ databases">
        <title>Spirochaetal bacteria isolated from arthropods constitute a novel genus Entomospira genus novum within the order Spirochaetales.</title>
        <authorList>
            <person name="Grana-Miraglia L."/>
            <person name="Sikutova S."/>
            <person name="Fingerle V."/>
            <person name="Sing A."/>
            <person name="Castillo-Ramirez S."/>
            <person name="Margos G."/>
            <person name="Rudolf I."/>
        </authorList>
    </citation>
    <scope>NUCLEOTIDE SEQUENCE [LARGE SCALE GENOMIC DNA]</scope>
    <source>
        <strain evidence="14 15">BR193</strain>
    </source>
</reference>
<evidence type="ECO:0000259" key="13">
    <source>
        <dbReference type="PROSITE" id="PS51199"/>
    </source>
</evidence>
<dbReference type="GO" id="GO:0006269">
    <property type="term" value="P:DNA replication, synthesis of primer"/>
    <property type="evidence" value="ECO:0007669"/>
    <property type="project" value="UniProtKB-UniRule"/>
</dbReference>
<keyword evidence="2 12" id="KW-0639">Primosome</keyword>
<dbReference type="AlphaFoldDB" id="A0A968KS56"/>
<evidence type="ECO:0000256" key="8">
    <source>
        <dbReference type="ARBA" id="ARBA00023125"/>
    </source>
</evidence>
<keyword evidence="5 12" id="KW-0378">Hydrolase</keyword>
<dbReference type="InterPro" id="IPR036185">
    <property type="entry name" value="DNA_heli_DnaB-like_N_sf"/>
</dbReference>
<evidence type="ECO:0000256" key="11">
    <source>
        <dbReference type="NCBIfam" id="TIGR00665"/>
    </source>
</evidence>
<evidence type="ECO:0000256" key="6">
    <source>
        <dbReference type="ARBA" id="ARBA00022806"/>
    </source>
</evidence>
<feature type="domain" description="SF4 helicase" evidence="13">
    <location>
        <begin position="177"/>
        <end position="441"/>
    </location>
</feature>
<organism evidence="14 15">
    <name type="scientific">Entomospira entomophila</name>
    <dbReference type="NCBI Taxonomy" id="2719988"/>
    <lineage>
        <taxon>Bacteria</taxon>
        <taxon>Pseudomonadati</taxon>
        <taxon>Spirochaetota</taxon>
        <taxon>Spirochaetia</taxon>
        <taxon>Spirochaetales</taxon>
        <taxon>Spirochaetaceae</taxon>
        <taxon>Entomospira</taxon>
    </lineage>
</organism>
<protein>
    <recommendedName>
        <fullName evidence="11 12">Replicative DNA helicase</fullName>
        <ecNumber evidence="11 12">5.6.2.3</ecNumber>
    </recommendedName>
</protein>
<dbReference type="EMBL" id="JAATLJ010000001">
    <property type="protein sequence ID" value="NIZ39992.1"/>
    <property type="molecule type" value="Genomic_DNA"/>
</dbReference>
<comment type="caution">
    <text evidence="14">The sequence shown here is derived from an EMBL/GenBank/DDBJ whole genome shotgun (WGS) entry which is preliminary data.</text>
</comment>
<dbReference type="Gene3D" id="3.40.50.300">
    <property type="entry name" value="P-loop containing nucleotide triphosphate hydrolases"/>
    <property type="match status" value="1"/>
</dbReference>
<dbReference type="Gene3D" id="1.10.860.10">
    <property type="entry name" value="DNAb Helicase, Chain A"/>
    <property type="match status" value="1"/>
</dbReference>
<evidence type="ECO:0000256" key="5">
    <source>
        <dbReference type="ARBA" id="ARBA00022801"/>
    </source>
</evidence>
<dbReference type="PROSITE" id="PS51199">
    <property type="entry name" value="SF4_HELICASE"/>
    <property type="match status" value="1"/>
</dbReference>
<gene>
    <name evidence="14" type="primary">dnaB</name>
    <name evidence="14" type="ORF">HCT14_00455</name>
</gene>
<comment type="function">
    <text evidence="12">The main replicative DNA helicase, it participates in initiation and elongation during chromosome replication. Travels ahead of the DNA replisome, separating dsDNA into templates for DNA synthesis. A processive ATP-dependent 5'-3' DNA helicase it has DNA-dependent ATPase activity.</text>
</comment>
<evidence type="ECO:0000313" key="15">
    <source>
        <dbReference type="Proteomes" id="UP000711995"/>
    </source>
</evidence>
<proteinExistence type="inferred from homology"/>
<accession>A0A968KS56</accession>
<keyword evidence="9" id="KW-0413">Isomerase</keyword>
<dbReference type="SUPFAM" id="SSF52540">
    <property type="entry name" value="P-loop containing nucleoside triphosphate hydrolases"/>
    <property type="match status" value="1"/>
</dbReference>
<evidence type="ECO:0000256" key="1">
    <source>
        <dbReference type="ARBA" id="ARBA00008428"/>
    </source>
</evidence>